<proteinExistence type="predicted"/>
<protein>
    <recommendedName>
        <fullName evidence="2">DUF3752 domain-containing protein</fullName>
    </recommendedName>
</protein>
<feature type="region of interest" description="Disordered" evidence="1">
    <location>
        <begin position="1"/>
        <end position="425"/>
    </location>
</feature>
<feature type="compositionally biased region" description="Low complexity" evidence="1">
    <location>
        <begin position="15"/>
        <end position="31"/>
    </location>
</feature>
<dbReference type="InParanoid" id="A0A317XIW2"/>
<feature type="compositionally biased region" description="Basic and acidic residues" evidence="1">
    <location>
        <begin position="59"/>
        <end position="69"/>
    </location>
</feature>
<feature type="compositionally biased region" description="Low complexity" evidence="1">
    <location>
        <begin position="150"/>
        <end position="161"/>
    </location>
</feature>
<feature type="compositionally biased region" description="Basic and acidic residues" evidence="1">
    <location>
        <begin position="120"/>
        <end position="146"/>
    </location>
</feature>
<keyword evidence="4" id="KW-1185">Reference proteome</keyword>
<evidence type="ECO:0000256" key="1">
    <source>
        <dbReference type="SAM" id="MobiDB-lite"/>
    </source>
</evidence>
<evidence type="ECO:0000313" key="3">
    <source>
        <dbReference type="EMBL" id="PWY98175.1"/>
    </source>
</evidence>
<dbReference type="PANTHER" id="PTHR46370">
    <property type="entry name" value="GPALPP MOTIFS-CONTAINING PROTEIN 1"/>
    <property type="match status" value="1"/>
</dbReference>
<dbReference type="InterPro" id="IPR022226">
    <property type="entry name" value="DUF3752"/>
</dbReference>
<dbReference type="Pfam" id="PF12572">
    <property type="entry name" value="DUF3752"/>
    <property type="match status" value="1"/>
</dbReference>
<name>A0A317XIW2_9BASI</name>
<accession>A0A317XIW2</accession>
<feature type="compositionally biased region" description="Low complexity" evidence="1">
    <location>
        <begin position="215"/>
        <end position="238"/>
    </location>
</feature>
<organism evidence="3 4">
    <name type="scientific">Testicularia cyperi</name>
    <dbReference type="NCBI Taxonomy" id="1882483"/>
    <lineage>
        <taxon>Eukaryota</taxon>
        <taxon>Fungi</taxon>
        <taxon>Dikarya</taxon>
        <taxon>Basidiomycota</taxon>
        <taxon>Ustilaginomycotina</taxon>
        <taxon>Ustilaginomycetes</taxon>
        <taxon>Ustilaginales</taxon>
        <taxon>Anthracoideaceae</taxon>
        <taxon>Testicularia</taxon>
    </lineage>
</organism>
<reference evidence="3 4" key="1">
    <citation type="journal article" date="2018" name="Mol. Biol. Evol.">
        <title>Broad Genomic Sampling Reveals a Smut Pathogenic Ancestry of the Fungal Clade Ustilaginomycotina.</title>
        <authorList>
            <person name="Kijpornyongpan T."/>
            <person name="Mondo S.J."/>
            <person name="Barry K."/>
            <person name="Sandor L."/>
            <person name="Lee J."/>
            <person name="Lipzen A."/>
            <person name="Pangilinan J."/>
            <person name="LaButti K."/>
            <person name="Hainaut M."/>
            <person name="Henrissat B."/>
            <person name="Grigoriev I.V."/>
            <person name="Spatafora J.W."/>
            <person name="Aime M.C."/>
        </authorList>
    </citation>
    <scope>NUCLEOTIDE SEQUENCE [LARGE SCALE GENOMIC DNA]</scope>
    <source>
        <strain evidence="3 4">MCA 3645</strain>
    </source>
</reference>
<dbReference type="Proteomes" id="UP000246740">
    <property type="component" value="Unassembled WGS sequence"/>
</dbReference>
<feature type="compositionally biased region" description="Basic and acidic residues" evidence="1">
    <location>
        <begin position="357"/>
        <end position="404"/>
    </location>
</feature>
<feature type="compositionally biased region" description="Basic and acidic residues" evidence="1">
    <location>
        <begin position="411"/>
        <end position="422"/>
    </location>
</feature>
<evidence type="ECO:0000313" key="4">
    <source>
        <dbReference type="Proteomes" id="UP000246740"/>
    </source>
</evidence>
<feature type="domain" description="DUF3752" evidence="2">
    <location>
        <begin position="165"/>
        <end position="301"/>
    </location>
</feature>
<dbReference type="AlphaFoldDB" id="A0A317XIW2"/>
<dbReference type="OrthoDB" id="73491at2759"/>
<gene>
    <name evidence="3" type="ORF">BCV70DRAFT_238749</name>
</gene>
<feature type="compositionally biased region" description="Basic and acidic residues" evidence="1">
    <location>
        <begin position="318"/>
        <end position="350"/>
    </location>
</feature>
<feature type="compositionally biased region" description="Basic and acidic residues" evidence="1">
    <location>
        <begin position="203"/>
        <end position="212"/>
    </location>
</feature>
<evidence type="ECO:0000259" key="2">
    <source>
        <dbReference type="Pfam" id="PF12572"/>
    </source>
</evidence>
<feature type="compositionally biased region" description="Basic and acidic residues" evidence="1">
    <location>
        <begin position="257"/>
        <end position="301"/>
    </location>
</feature>
<dbReference type="PANTHER" id="PTHR46370:SF1">
    <property type="entry name" value="GPALPP MOTIFS-CONTAINING PROTEIN 1"/>
    <property type="match status" value="1"/>
</dbReference>
<dbReference type="InterPro" id="IPR046331">
    <property type="entry name" value="GPAM1-like"/>
</dbReference>
<sequence length="469" mass="53244">MGTESRSRPSRSRSESFSSASSYSSYSSGSRSRSRSRSPSRSRSSLQKTVAGPSLPPGFRRDSNSRAEEQQVGIETDNKDDDVDDDDVDDDDVAIGPLLPVAQTADHDNQDGLNAGARAFMEREARRKAAQEEAREAKERAAKSRPEWMLLPPSLTNSTSLQAVAGDPLNLKSRGFAQTTPRVSARGSGPSDRDTDTSLWTETPKERVKRLQQEASGARSRNAGGSNNAAALLDAAKNAQRDRAIAESLMKSAGGSSRDRDKGKGKGKDKDKGKSLVEEHQERRREELRQRKEDEDRQEQRRRQRRRRERQDDDDDPSESRRQRSRRSDENDTSRRDRHRDSGSSRDDRRSSRHRGSRDDKGQGQGQDQDRGRGRGSSQDERRRRRRREQEEKGERERERERERRRTKTRKEREEAEVREGKAAAPMMWDRDAALGIGAQLMDEKKRARLVSDANALQDRFGSGSRRFL</sequence>
<feature type="compositionally biased region" description="Acidic residues" evidence="1">
    <location>
        <begin position="78"/>
        <end position="93"/>
    </location>
</feature>
<dbReference type="EMBL" id="KZ819199">
    <property type="protein sequence ID" value="PWY98175.1"/>
    <property type="molecule type" value="Genomic_DNA"/>
</dbReference>